<dbReference type="OrthoDB" id="9815802at2"/>
<dbReference type="STRING" id="926562.Oweho_2669"/>
<feature type="chain" id="PRO_5003515221" description="Outer membrane protein beta-barrel domain-containing protein" evidence="1">
    <location>
        <begin position="21"/>
        <end position="1144"/>
    </location>
</feature>
<dbReference type="HOGENOM" id="CLU_275678_0_0_10"/>
<reference evidence="2 3" key="1">
    <citation type="journal article" date="2012" name="Stand. Genomic Sci.">
        <title>Genome sequence of the orange-pigmented seawater bacterium Owenweeksia hongkongensis type strain (UST20020801(T)).</title>
        <authorList>
            <person name="Riedel T."/>
            <person name="Held B."/>
            <person name="Nolan M."/>
            <person name="Lucas S."/>
            <person name="Lapidus A."/>
            <person name="Tice H."/>
            <person name="Del Rio T.G."/>
            <person name="Cheng J.F."/>
            <person name="Han C."/>
            <person name="Tapia R."/>
            <person name="Goodwin L.A."/>
            <person name="Pitluck S."/>
            <person name="Liolios K."/>
            <person name="Mavromatis K."/>
            <person name="Pagani I."/>
            <person name="Ivanova N."/>
            <person name="Mikhailova N."/>
            <person name="Pati A."/>
            <person name="Chen A."/>
            <person name="Palaniappan K."/>
            <person name="Rohde M."/>
            <person name="Tindall B.J."/>
            <person name="Detter J.C."/>
            <person name="Goker M."/>
            <person name="Woyke T."/>
            <person name="Bristow J."/>
            <person name="Eisen J.A."/>
            <person name="Markowitz V."/>
            <person name="Hugenholtz P."/>
            <person name="Klenk H.P."/>
            <person name="Kyrpides N.C."/>
        </authorList>
    </citation>
    <scope>NUCLEOTIDE SEQUENCE</scope>
    <source>
        <strain evidence="3">DSM 17368 / JCM 12287 / NRRL B-23963</strain>
    </source>
</reference>
<dbReference type="EMBL" id="CP003156">
    <property type="protein sequence ID" value="AEV33633.1"/>
    <property type="molecule type" value="Genomic_DNA"/>
</dbReference>
<evidence type="ECO:0008006" key="4">
    <source>
        <dbReference type="Google" id="ProtNLM"/>
    </source>
</evidence>
<protein>
    <recommendedName>
        <fullName evidence="4">Outer membrane protein beta-barrel domain-containing protein</fullName>
    </recommendedName>
</protein>
<dbReference type="AlphaFoldDB" id="G8QZI0"/>
<dbReference type="eggNOG" id="COG5448">
    <property type="taxonomic scope" value="Bacteria"/>
</dbReference>
<dbReference type="PATRIC" id="fig|926562.3.peg.2685"/>
<sequence length="1144" mass="128984">MNLALRISFLFLFVAPSIFGQTNPMGWTSKRTKTVAPAKDSLFLDSLPVLQEHIDFTTQSGFPAKPHYTLYQQPVSYIKFNTPLRDTLILNFQVLPLPLNQRFQHKDTSLILPAFAGEKDPLYRPESTNSTFTPFAGLTSNGSISRGITVGNNQDAVLNSSLNLQLSGDLGQGTQIRASITDNSIPVQADGYTQQLQEFDKVYIELENLDFGLLRAGDYNVTSQSNQFLRFDKKISGAGIFTDVKAGKKGNVPIQLQGGVARGKFARNRIQGSEGNQGPYKLTGNSGEPYIIIISGSERVYIDGVLMKRGEQYDYVIDYNAGEISFTALRPITKERRIVVEFQYTEQNYLRTVVFGETGYETQNFKTTVQYYNEQDSKNQPLLQENSNEEKEILAQAGDNLNNAVVSTVNPEAFSDELVLYKLVDSLGTDSVLVYSVDSTQQLYSASFAYIGPFRGNYEQVQSNANGRVFQWVPPVNGQPQGSYEPVKQLVAPNRLQIITLKSEGKIGKNHWLSVNLATSKNDVNLFSDVDKNNDNGSAGGFQYKWLKEKENFDIYTGINYEFNQDNFRTIERIRNVEFARDWNLDNNFDGGVQLGGISLGITNDSSLAEYRADLLSADGYNGLRNTLTLRLRNSENIGAISTSLLNTKDSVSTTLFLRENGFFTHFITPKFWAGIRSVGEWNKKQALGMDTLSPSSYNFLEYELYTGFGDSTANFTEISFLERFDDTALMGRFENFSRAITYGLHSQYQTNFNSTIGANINIRNLEIYEPTPIDLERTITSRLNYVQRLWKNSIVSSTFYETGSGTEPRRNYSYIEVPAGTGIYTWTDYNDNGIKELDEFEIAPSPDLAKYVRVYSVTNTYIRTNILKLGENLNINTPGAWKNAEDIRKTISRFSLLFNYQLDRKTLLTGNTNRLNPFKEVADDSLIVAMNNNFRSTVFFNRTATKFGMDYTYRKTDNRNLLSYGVEQRAINENTANLRYQPIEVLLFKIQGSVIDKQNISANFATRNFGINQVLNKYALSYQPGSYFVLTGRYEWDNQQSSGDDENNLFEQTIGADLSFNSAEKFTGLLSLNYIINDFEGNANGPAGYEMLQSLRPGRNGTWTVTLQRTLKKNILISLNYSGRVSEGTNPIHTGNVEIKAFF</sequence>
<gene>
    <name evidence="2" type="ordered locus">Oweho_2669</name>
</gene>
<feature type="signal peptide" evidence="1">
    <location>
        <begin position="1"/>
        <end position="20"/>
    </location>
</feature>
<dbReference type="KEGG" id="oho:Oweho_2669"/>
<name>G8QZI0_OWEHD</name>
<evidence type="ECO:0000313" key="2">
    <source>
        <dbReference type="EMBL" id="AEV33633.1"/>
    </source>
</evidence>
<dbReference type="Proteomes" id="UP000005631">
    <property type="component" value="Chromosome"/>
</dbReference>
<dbReference type="RefSeq" id="WP_014202982.1">
    <property type="nucleotide sequence ID" value="NC_016599.1"/>
</dbReference>
<keyword evidence="1" id="KW-0732">Signal</keyword>
<evidence type="ECO:0000256" key="1">
    <source>
        <dbReference type="SAM" id="SignalP"/>
    </source>
</evidence>
<accession>G8QZI0</accession>
<evidence type="ECO:0000313" key="3">
    <source>
        <dbReference type="Proteomes" id="UP000005631"/>
    </source>
</evidence>
<keyword evidence="3" id="KW-1185">Reference proteome</keyword>
<organism evidence="2 3">
    <name type="scientific">Owenweeksia hongkongensis (strain DSM 17368 / CIP 108786 / JCM 12287 / NRRL B-23963 / UST20020801)</name>
    <dbReference type="NCBI Taxonomy" id="926562"/>
    <lineage>
        <taxon>Bacteria</taxon>
        <taxon>Pseudomonadati</taxon>
        <taxon>Bacteroidota</taxon>
        <taxon>Flavobacteriia</taxon>
        <taxon>Flavobacteriales</taxon>
        <taxon>Owenweeksiaceae</taxon>
        <taxon>Owenweeksia</taxon>
    </lineage>
</organism>
<proteinExistence type="predicted"/>